<keyword evidence="2" id="KW-0677">Repeat</keyword>
<dbReference type="InterPro" id="IPR015943">
    <property type="entry name" value="WD40/YVTN_repeat-like_dom_sf"/>
</dbReference>
<dbReference type="Gene3D" id="2.130.10.10">
    <property type="entry name" value="YVTN repeat-like/Quinoprotein amine dehydrogenase"/>
    <property type="match status" value="1"/>
</dbReference>
<evidence type="ECO:0000313" key="7">
    <source>
        <dbReference type="Proteomes" id="UP000007797"/>
    </source>
</evidence>
<dbReference type="PROSITE" id="PS50294">
    <property type="entry name" value="WD_REPEATS_REGION"/>
    <property type="match status" value="1"/>
</dbReference>
<dbReference type="PANTHER" id="PTHR19877:SF1">
    <property type="entry name" value="EUKARYOTIC TRANSLATION INITIATION FACTOR 3 SUBUNIT I"/>
    <property type="match status" value="1"/>
</dbReference>
<dbReference type="GO" id="GO:0003743">
    <property type="term" value="F:translation initiation factor activity"/>
    <property type="evidence" value="ECO:0007669"/>
    <property type="project" value="TreeGrafter"/>
</dbReference>
<keyword evidence="7" id="KW-1185">Reference proteome</keyword>
<dbReference type="PANTHER" id="PTHR19877">
    <property type="entry name" value="EUKARYOTIC TRANSLATION INITIATION FACTOR 3 SUBUNIT I"/>
    <property type="match status" value="1"/>
</dbReference>
<keyword evidence="1 5" id="KW-0853">WD repeat</keyword>
<dbReference type="InterPro" id="IPR001680">
    <property type="entry name" value="WD40_rpt"/>
</dbReference>
<dbReference type="PROSITE" id="PS50082">
    <property type="entry name" value="WD_REPEATS_2"/>
    <property type="match status" value="1"/>
</dbReference>
<gene>
    <name evidence="6" type="ORF">DFA_10593</name>
</gene>
<dbReference type="GO" id="GO:0071541">
    <property type="term" value="C:eukaryotic translation initiation factor 3 complex, eIF3m"/>
    <property type="evidence" value="ECO:0007669"/>
    <property type="project" value="TreeGrafter"/>
</dbReference>
<dbReference type="InterPro" id="IPR011047">
    <property type="entry name" value="Quinoprotein_ADH-like_sf"/>
</dbReference>
<evidence type="ECO:0000256" key="2">
    <source>
        <dbReference type="ARBA" id="ARBA00022737"/>
    </source>
</evidence>
<evidence type="ECO:0000313" key="6">
    <source>
        <dbReference type="EMBL" id="EGG15750.1"/>
    </source>
</evidence>
<dbReference type="STRING" id="1054147.F4QAN1"/>
<accession>F4QAN1</accession>
<dbReference type="GeneID" id="14866973"/>
<dbReference type="Pfam" id="PF00400">
    <property type="entry name" value="WD40"/>
    <property type="match status" value="1"/>
</dbReference>
<dbReference type="GO" id="GO:0003723">
    <property type="term" value="F:RNA binding"/>
    <property type="evidence" value="ECO:0007669"/>
    <property type="project" value="TreeGrafter"/>
</dbReference>
<reference evidence="7" key="1">
    <citation type="journal article" date="2011" name="Genome Res.">
        <title>Phylogeny-wide analysis of social amoeba genomes highlights ancient origins for complex intercellular communication.</title>
        <authorList>
            <person name="Heidel A.J."/>
            <person name="Lawal H.M."/>
            <person name="Felder M."/>
            <person name="Schilde C."/>
            <person name="Helps N.R."/>
            <person name="Tunggal B."/>
            <person name="Rivero F."/>
            <person name="John U."/>
            <person name="Schleicher M."/>
            <person name="Eichinger L."/>
            <person name="Platzer M."/>
            <person name="Noegel A.A."/>
            <person name="Schaap P."/>
            <person name="Gloeckner G."/>
        </authorList>
    </citation>
    <scope>NUCLEOTIDE SEQUENCE [LARGE SCALE GENOMIC DNA]</scope>
    <source>
        <strain evidence="7">SH3</strain>
    </source>
</reference>
<evidence type="ECO:0000256" key="5">
    <source>
        <dbReference type="PROSITE-ProRule" id="PRU00221"/>
    </source>
</evidence>
<proteinExistence type="inferred from homology"/>
<evidence type="ECO:0000256" key="4">
    <source>
        <dbReference type="ARBA" id="ARBA00040390"/>
    </source>
</evidence>
<name>F4QAN1_CACFS</name>
<comment type="similarity">
    <text evidence="3">Belongs to the WD repeat STRAP family.</text>
</comment>
<sequence>MTQYILVQRRPANTNSVVVAIAPIGQGDRLFVASHDENVSQWDTSNGLLVNKFTHPDSVGSISITQDSRYMVSTSRYSVYLWGTAVSVTPLFTLTENQAPGHAPPQYTCVSWSPSNKQERIGHLIVEGSACGRIKWTRDQSMVVTRGGIVRLYENNTWRFIRSFSIGRSVNDTTTSSTTPPMIAFATGTTPDYSYSRRDKQDDLQFNIRLFNLDNTQQVAEIKGHDDPSYSISFSPDNKSIAIGGNDGYVIINQI</sequence>
<dbReference type="Proteomes" id="UP000007797">
    <property type="component" value="Unassembled WGS sequence"/>
</dbReference>
<dbReference type="EMBL" id="GL883026">
    <property type="protein sequence ID" value="EGG15750.1"/>
    <property type="molecule type" value="Genomic_DNA"/>
</dbReference>
<evidence type="ECO:0000256" key="1">
    <source>
        <dbReference type="ARBA" id="ARBA00022574"/>
    </source>
</evidence>
<dbReference type="SUPFAM" id="SSF50998">
    <property type="entry name" value="Quinoprotein alcohol dehydrogenase-like"/>
    <property type="match status" value="1"/>
</dbReference>
<dbReference type="KEGG" id="dfa:DFA_10593"/>
<protein>
    <recommendedName>
        <fullName evidence="4">Serine-threonine kinase receptor-associated protein</fullName>
    </recommendedName>
</protein>
<feature type="repeat" description="WD" evidence="5">
    <location>
        <begin position="222"/>
        <end position="255"/>
    </location>
</feature>
<organism evidence="6 7">
    <name type="scientific">Cavenderia fasciculata</name>
    <name type="common">Slime mold</name>
    <name type="synonym">Dictyostelium fasciculatum</name>
    <dbReference type="NCBI Taxonomy" id="261658"/>
    <lineage>
        <taxon>Eukaryota</taxon>
        <taxon>Amoebozoa</taxon>
        <taxon>Evosea</taxon>
        <taxon>Eumycetozoa</taxon>
        <taxon>Dictyostelia</taxon>
        <taxon>Acytosteliales</taxon>
        <taxon>Cavenderiaceae</taxon>
        <taxon>Cavenderia</taxon>
    </lineage>
</organism>
<dbReference type="AlphaFoldDB" id="F4QAN1"/>
<dbReference type="RefSeq" id="XP_004354497.1">
    <property type="nucleotide sequence ID" value="XM_004354445.1"/>
</dbReference>
<evidence type="ECO:0000256" key="3">
    <source>
        <dbReference type="ARBA" id="ARBA00038394"/>
    </source>
</evidence>
<dbReference type="SMART" id="SM00320">
    <property type="entry name" value="WD40"/>
    <property type="match status" value="3"/>
</dbReference>
<dbReference type="GO" id="GO:0002183">
    <property type="term" value="P:cytoplasmic translational initiation"/>
    <property type="evidence" value="ECO:0007669"/>
    <property type="project" value="TreeGrafter"/>
</dbReference>